<dbReference type="EMBL" id="VDBS01000079">
    <property type="protein sequence ID" value="TNB55343.1"/>
    <property type="molecule type" value="Genomic_DNA"/>
</dbReference>
<proteinExistence type="predicted"/>
<sequence>MILYALQFAFSSAFCLHTKLNFVFNQASAAHAINAICEFTLRDFTLRATHEREIILQIRPASFAHPSATRKAV</sequence>
<gene>
    <name evidence="1" type="ORF">FDW42_09270</name>
</gene>
<dbReference type="GeneID" id="52037888"/>
<reference evidence="1 2" key="1">
    <citation type="submission" date="2019-05" db="EMBL/GenBank/DDBJ databases">
        <title>Draft genomes of eight strains of Campylobacter helveticus isolated from cats and a dog in New Zealand.</title>
        <authorList>
            <person name="Bojanic K."/>
            <person name="Midwinter A.C."/>
            <person name="Biggs P.J."/>
            <person name="Acke E."/>
            <person name="Cornelius A.J."/>
            <person name="Marshall J.C."/>
        </authorList>
    </citation>
    <scope>NUCLEOTIDE SEQUENCE [LARGE SCALE GENOMIC DNA]</scope>
    <source>
        <strain evidence="1 2">ACP123b</strain>
    </source>
</reference>
<dbReference type="AlphaFoldDB" id="A0AAX2UGW4"/>
<accession>A0AAX2UGW4</accession>
<comment type="caution">
    <text evidence="1">The sequence shown here is derived from an EMBL/GenBank/DDBJ whole genome shotgun (WGS) entry which is preliminary data.</text>
</comment>
<organism evidence="1 2">
    <name type="scientific">Campylobacter helveticus</name>
    <dbReference type="NCBI Taxonomy" id="28898"/>
    <lineage>
        <taxon>Bacteria</taxon>
        <taxon>Pseudomonadati</taxon>
        <taxon>Campylobacterota</taxon>
        <taxon>Epsilonproteobacteria</taxon>
        <taxon>Campylobacterales</taxon>
        <taxon>Campylobacteraceae</taxon>
        <taxon>Campylobacter</taxon>
    </lineage>
</organism>
<dbReference type="Proteomes" id="UP000306813">
    <property type="component" value="Unassembled WGS sequence"/>
</dbReference>
<evidence type="ECO:0000313" key="2">
    <source>
        <dbReference type="Proteomes" id="UP000306813"/>
    </source>
</evidence>
<evidence type="ECO:0000313" key="1">
    <source>
        <dbReference type="EMBL" id="TNB55343.1"/>
    </source>
</evidence>
<dbReference type="RefSeq" id="WP_139026912.1">
    <property type="nucleotide sequence ID" value="NZ_CP020478.1"/>
</dbReference>
<name>A0AAX2UGW4_9BACT</name>
<protein>
    <recommendedName>
        <fullName evidence="3">Secreted protein</fullName>
    </recommendedName>
</protein>
<evidence type="ECO:0008006" key="3">
    <source>
        <dbReference type="Google" id="ProtNLM"/>
    </source>
</evidence>